<name>A0ABS8TIL0_DATST</name>
<organism evidence="1 2">
    <name type="scientific">Datura stramonium</name>
    <name type="common">Jimsonweed</name>
    <name type="synonym">Common thornapple</name>
    <dbReference type="NCBI Taxonomy" id="4076"/>
    <lineage>
        <taxon>Eukaryota</taxon>
        <taxon>Viridiplantae</taxon>
        <taxon>Streptophyta</taxon>
        <taxon>Embryophyta</taxon>
        <taxon>Tracheophyta</taxon>
        <taxon>Spermatophyta</taxon>
        <taxon>Magnoliopsida</taxon>
        <taxon>eudicotyledons</taxon>
        <taxon>Gunneridae</taxon>
        <taxon>Pentapetalae</taxon>
        <taxon>asterids</taxon>
        <taxon>lamiids</taxon>
        <taxon>Solanales</taxon>
        <taxon>Solanaceae</taxon>
        <taxon>Solanoideae</taxon>
        <taxon>Datureae</taxon>
        <taxon>Datura</taxon>
    </lineage>
</organism>
<dbReference type="EMBL" id="JACEIK010001671">
    <property type="protein sequence ID" value="MCD7471357.1"/>
    <property type="molecule type" value="Genomic_DNA"/>
</dbReference>
<dbReference type="Proteomes" id="UP000823775">
    <property type="component" value="Unassembled WGS sequence"/>
</dbReference>
<sequence>MDSIIADSQPLWVVMEGDISHQDLKFEVRMWLDLSLLACCTSGPDALISNHWKKCGEQRESLICPQRGT</sequence>
<comment type="caution">
    <text evidence="1">The sequence shown here is derived from an EMBL/GenBank/DDBJ whole genome shotgun (WGS) entry which is preliminary data.</text>
</comment>
<evidence type="ECO:0000313" key="1">
    <source>
        <dbReference type="EMBL" id="MCD7471357.1"/>
    </source>
</evidence>
<protein>
    <submittedName>
        <fullName evidence="1">Uncharacterized protein</fullName>
    </submittedName>
</protein>
<reference evidence="1 2" key="1">
    <citation type="journal article" date="2021" name="BMC Genomics">
        <title>Datura genome reveals duplications of psychoactive alkaloid biosynthetic genes and high mutation rate following tissue culture.</title>
        <authorList>
            <person name="Rajewski A."/>
            <person name="Carter-House D."/>
            <person name="Stajich J."/>
            <person name="Litt A."/>
        </authorList>
    </citation>
    <scope>NUCLEOTIDE SEQUENCE [LARGE SCALE GENOMIC DNA]</scope>
    <source>
        <strain evidence="1">AR-01</strain>
    </source>
</reference>
<accession>A0ABS8TIL0</accession>
<keyword evidence="2" id="KW-1185">Reference proteome</keyword>
<evidence type="ECO:0000313" key="2">
    <source>
        <dbReference type="Proteomes" id="UP000823775"/>
    </source>
</evidence>
<proteinExistence type="predicted"/>
<gene>
    <name evidence="1" type="ORF">HAX54_011755</name>
</gene>
<feature type="non-terminal residue" evidence="1">
    <location>
        <position position="69"/>
    </location>
</feature>